<name>A0A7H9EBF7_9LACO</name>
<dbReference type="Proteomes" id="UP000510660">
    <property type="component" value="Chromosome"/>
</dbReference>
<sequence>MYDYNLNSHKVTQKFIDKGLLRIENDRYVLSDEAKRIINFYSELWEMHQTNGIPICLDEDFTNWNHGKLLATFYQKEIEYFYKMITFYKKLIVFYKKHPNFYNDKLFIKHKIQDLNESISDIENDIAKDQQRIQAYK</sequence>
<organism evidence="1 2">
    <name type="scientific">Lactobacillus crispatus</name>
    <dbReference type="NCBI Taxonomy" id="47770"/>
    <lineage>
        <taxon>Bacteria</taxon>
        <taxon>Bacillati</taxon>
        <taxon>Bacillota</taxon>
        <taxon>Bacilli</taxon>
        <taxon>Lactobacillales</taxon>
        <taxon>Lactobacillaceae</taxon>
        <taxon>Lactobacillus</taxon>
    </lineage>
</organism>
<dbReference type="EMBL" id="CP047415">
    <property type="protein sequence ID" value="QLL75024.1"/>
    <property type="molecule type" value="Genomic_DNA"/>
</dbReference>
<evidence type="ECO:0000313" key="2">
    <source>
        <dbReference type="Proteomes" id="UP000510660"/>
    </source>
</evidence>
<reference evidence="1 2" key="1">
    <citation type="submission" date="2020-01" db="EMBL/GenBank/DDBJ databases">
        <title>Complete and circular genome sequences of six lactobacillus isolates from horses.</title>
        <authorList>
            <person name="Hassan H.M."/>
        </authorList>
    </citation>
    <scope>NUCLEOTIDE SEQUENCE [LARGE SCALE GENOMIC DNA]</scope>
    <source>
        <strain evidence="1 2">1D</strain>
    </source>
</reference>
<evidence type="ECO:0000313" key="1">
    <source>
        <dbReference type="EMBL" id="QLL75024.1"/>
    </source>
</evidence>
<accession>A0A7H9EBF7</accession>
<dbReference type="AlphaFoldDB" id="A0A7H9EBF7"/>
<gene>
    <name evidence="1" type="ORF">GTO85_04805</name>
</gene>
<proteinExistence type="predicted"/>
<protein>
    <submittedName>
        <fullName evidence="1">Uncharacterized protein</fullName>
    </submittedName>
</protein>